<accession>A0A5B0PA63</accession>
<evidence type="ECO:0000313" key="5">
    <source>
        <dbReference type="Proteomes" id="UP000325313"/>
    </source>
</evidence>
<feature type="signal peptide" evidence="1">
    <location>
        <begin position="1"/>
        <end position="26"/>
    </location>
</feature>
<dbReference type="Proteomes" id="UP000325313">
    <property type="component" value="Unassembled WGS sequence"/>
</dbReference>
<evidence type="ECO:0008006" key="6">
    <source>
        <dbReference type="Google" id="ProtNLM"/>
    </source>
</evidence>
<dbReference type="EMBL" id="VSWC01000067">
    <property type="protein sequence ID" value="KAA1096809.1"/>
    <property type="molecule type" value="Genomic_DNA"/>
</dbReference>
<comment type="caution">
    <text evidence="2">The sequence shown here is derived from an EMBL/GenBank/DDBJ whole genome shotgun (WGS) entry which is preliminary data.</text>
</comment>
<protein>
    <recommendedName>
        <fullName evidence="6">Hydrophobin</fullName>
    </recommendedName>
</protein>
<gene>
    <name evidence="2" type="ORF">PGT21_029199</name>
    <name evidence="3" type="ORF">PGTUg99_026971</name>
</gene>
<feature type="chain" id="PRO_5036137725" description="Hydrophobin" evidence="1">
    <location>
        <begin position="27"/>
        <end position="81"/>
    </location>
</feature>
<dbReference type="OrthoDB" id="2508065at2759"/>
<dbReference type="AlphaFoldDB" id="A0A5B0PA63"/>
<dbReference type="Proteomes" id="UP000324748">
    <property type="component" value="Unassembled WGS sequence"/>
</dbReference>
<evidence type="ECO:0000313" key="2">
    <source>
        <dbReference type="EMBL" id="KAA1096809.1"/>
    </source>
</evidence>
<sequence length="81" mass="8397">MNFNISKISQAFGIILMMGMVSEILAGASCPSARAFMCSGNSGLYSPPKSQTCNGSDSLMCCLVGLPPPGQDCVAPSYNVK</sequence>
<evidence type="ECO:0000313" key="3">
    <source>
        <dbReference type="EMBL" id="KAA1108054.1"/>
    </source>
</evidence>
<dbReference type="EMBL" id="VDEP01000306">
    <property type="protein sequence ID" value="KAA1108054.1"/>
    <property type="molecule type" value="Genomic_DNA"/>
</dbReference>
<keyword evidence="1" id="KW-0732">Signal</keyword>
<proteinExistence type="predicted"/>
<keyword evidence="4" id="KW-1185">Reference proteome</keyword>
<evidence type="ECO:0000256" key="1">
    <source>
        <dbReference type="SAM" id="SignalP"/>
    </source>
</evidence>
<reference evidence="4 5" key="1">
    <citation type="submission" date="2019-05" db="EMBL/GenBank/DDBJ databases">
        <title>Emergence of the Ug99 lineage of the wheat stem rust pathogen through somatic hybridization.</title>
        <authorList>
            <person name="Li F."/>
            <person name="Upadhyaya N.M."/>
            <person name="Sperschneider J."/>
            <person name="Matny O."/>
            <person name="Nguyen-Phuc H."/>
            <person name="Mago R."/>
            <person name="Raley C."/>
            <person name="Miller M.E."/>
            <person name="Silverstein K.A.T."/>
            <person name="Henningsen E."/>
            <person name="Hirsch C.D."/>
            <person name="Visser B."/>
            <person name="Pretorius Z.A."/>
            <person name="Steffenson B.J."/>
            <person name="Schwessinger B."/>
            <person name="Dodds P.N."/>
            <person name="Figueroa M."/>
        </authorList>
    </citation>
    <scope>NUCLEOTIDE SEQUENCE [LARGE SCALE GENOMIC DNA]</scope>
    <source>
        <strain evidence="2">21-0</strain>
        <strain evidence="3 5">Ug99</strain>
    </source>
</reference>
<evidence type="ECO:0000313" key="4">
    <source>
        <dbReference type="Proteomes" id="UP000324748"/>
    </source>
</evidence>
<organism evidence="2 4">
    <name type="scientific">Puccinia graminis f. sp. tritici</name>
    <dbReference type="NCBI Taxonomy" id="56615"/>
    <lineage>
        <taxon>Eukaryota</taxon>
        <taxon>Fungi</taxon>
        <taxon>Dikarya</taxon>
        <taxon>Basidiomycota</taxon>
        <taxon>Pucciniomycotina</taxon>
        <taxon>Pucciniomycetes</taxon>
        <taxon>Pucciniales</taxon>
        <taxon>Pucciniaceae</taxon>
        <taxon>Puccinia</taxon>
    </lineage>
</organism>
<name>A0A5B0PA63_PUCGR</name>